<dbReference type="OrthoDB" id="1743776at2759"/>
<dbReference type="PANTHER" id="PTHR31286">
    <property type="entry name" value="GLYCINE-RICH CELL WALL STRUCTURAL PROTEIN 1.8-LIKE"/>
    <property type="match status" value="1"/>
</dbReference>
<accession>A0A9Q0JMW0</accession>
<name>A0A9Q0JMW0_9ROSI</name>
<evidence type="ECO:0000313" key="1">
    <source>
        <dbReference type="EMBL" id="KAJ4846495.1"/>
    </source>
</evidence>
<dbReference type="PANTHER" id="PTHR31286:SF99">
    <property type="entry name" value="DUF4283 DOMAIN-CONTAINING PROTEIN"/>
    <property type="match status" value="1"/>
</dbReference>
<sequence>MNFASSVQPWYTAFRPSEGKINKAIVWVRFPEFPFSRYHPRVLNALTSLVGEPLRIDVHTKEKQHGKFARMAVEVDLLKPLEGKVEMQGFECW</sequence>
<evidence type="ECO:0000313" key="2">
    <source>
        <dbReference type="Proteomes" id="UP001141552"/>
    </source>
</evidence>
<dbReference type="AlphaFoldDB" id="A0A9Q0JMW0"/>
<dbReference type="InterPro" id="IPR040256">
    <property type="entry name" value="At4g02000-like"/>
</dbReference>
<reference evidence="1" key="1">
    <citation type="submission" date="2022-02" db="EMBL/GenBank/DDBJ databases">
        <authorList>
            <person name="Henning P.M."/>
            <person name="McCubbin A.G."/>
            <person name="Shore J.S."/>
        </authorList>
    </citation>
    <scope>NUCLEOTIDE SEQUENCE</scope>
    <source>
        <strain evidence="1">F60SS</strain>
        <tissue evidence="1">Leaves</tissue>
    </source>
</reference>
<gene>
    <name evidence="1" type="ORF">Tsubulata_004012</name>
</gene>
<dbReference type="Proteomes" id="UP001141552">
    <property type="component" value="Unassembled WGS sequence"/>
</dbReference>
<comment type="caution">
    <text evidence="1">The sequence shown here is derived from an EMBL/GenBank/DDBJ whole genome shotgun (WGS) entry which is preliminary data.</text>
</comment>
<reference evidence="1" key="2">
    <citation type="journal article" date="2023" name="Plants (Basel)">
        <title>Annotation of the Turnera subulata (Passifloraceae) Draft Genome Reveals the S-Locus Evolved after the Divergence of Turneroideae from Passifloroideae in a Stepwise Manner.</title>
        <authorList>
            <person name="Henning P.M."/>
            <person name="Roalson E.H."/>
            <person name="Mir W."/>
            <person name="McCubbin A.G."/>
            <person name="Shore J.S."/>
        </authorList>
    </citation>
    <scope>NUCLEOTIDE SEQUENCE</scope>
    <source>
        <strain evidence="1">F60SS</strain>
    </source>
</reference>
<evidence type="ECO:0008006" key="3">
    <source>
        <dbReference type="Google" id="ProtNLM"/>
    </source>
</evidence>
<dbReference type="EMBL" id="JAKUCV010001413">
    <property type="protein sequence ID" value="KAJ4846495.1"/>
    <property type="molecule type" value="Genomic_DNA"/>
</dbReference>
<proteinExistence type="predicted"/>
<protein>
    <recommendedName>
        <fullName evidence="3">DUF4283 domain-containing protein</fullName>
    </recommendedName>
</protein>
<organism evidence="1 2">
    <name type="scientific">Turnera subulata</name>
    <dbReference type="NCBI Taxonomy" id="218843"/>
    <lineage>
        <taxon>Eukaryota</taxon>
        <taxon>Viridiplantae</taxon>
        <taxon>Streptophyta</taxon>
        <taxon>Embryophyta</taxon>
        <taxon>Tracheophyta</taxon>
        <taxon>Spermatophyta</taxon>
        <taxon>Magnoliopsida</taxon>
        <taxon>eudicotyledons</taxon>
        <taxon>Gunneridae</taxon>
        <taxon>Pentapetalae</taxon>
        <taxon>rosids</taxon>
        <taxon>fabids</taxon>
        <taxon>Malpighiales</taxon>
        <taxon>Passifloraceae</taxon>
        <taxon>Turnera</taxon>
    </lineage>
</organism>
<keyword evidence="2" id="KW-1185">Reference proteome</keyword>